<name>A0A840CEB0_9RHOB</name>
<evidence type="ECO:0000256" key="1">
    <source>
        <dbReference type="SAM" id="MobiDB-lite"/>
    </source>
</evidence>
<dbReference type="EMBL" id="JACIEQ010000002">
    <property type="protein sequence ID" value="MBB4022422.1"/>
    <property type="molecule type" value="Genomic_DNA"/>
</dbReference>
<sequence>MPLLTKTQALNRHRKNTSKTLVAQPTQHYPEGASQASGKHFSPKAIAISRRPSAHTPLGRNSGKQILGLKMEHKALAIIAAGTMAFSIAGAADAATVDLTFDVSNSSVQITDQSGGGGLCTLTSCGVSASLASGFGTPASFSLTEGETYAFDFIDFDVDGATGAPARQFDITATLAFTDPTFSVTSEGSGGAWFLAGKIAFGAGAGWLTWDDMPTSLSLADGSEIAVNFEGGASRFFLGPVTTAASVTALSVAAVPLPASALILVTGLGALPLVGRRRRKAS</sequence>
<keyword evidence="2" id="KW-0812">Transmembrane</keyword>
<evidence type="ECO:0000313" key="3">
    <source>
        <dbReference type="EMBL" id="MBB4022422.1"/>
    </source>
</evidence>
<keyword evidence="2" id="KW-0472">Membrane</keyword>
<dbReference type="Proteomes" id="UP000585681">
    <property type="component" value="Unassembled WGS sequence"/>
</dbReference>
<feature type="region of interest" description="Disordered" evidence="1">
    <location>
        <begin position="12"/>
        <end position="40"/>
    </location>
</feature>
<organism evidence="3 4">
    <name type="scientific">Actibacterium naphthalenivorans</name>
    <dbReference type="NCBI Taxonomy" id="1614693"/>
    <lineage>
        <taxon>Bacteria</taxon>
        <taxon>Pseudomonadati</taxon>
        <taxon>Pseudomonadota</taxon>
        <taxon>Alphaproteobacteria</taxon>
        <taxon>Rhodobacterales</taxon>
        <taxon>Roseobacteraceae</taxon>
        <taxon>Actibacterium</taxon>
    </lineage>
</organism>
<comment type="caution">
    <text evidence="3">The sequence shown here is derived from an EMBL/GenBank/DDBJ whole genome shotgun (WGS) entry which is preliminary data.</text>
</comment>
<feature type="compositionally biased region" description="Polar residues" evidence="1">
    <location>
        <begin position="18"/>
        <end position="27"/>
    </location>
</feature>
<keyword evidence="2" id="KW-1133">Transmembrane helix</keyword>
<accession>A0A840CEB0</accession>
<dbReference type="NCBIfam" id="TIGR03370">
    <property type="entry name" value="VPLPA-CTERM"/>
    <property type="match status" value="1"/>
</dbReference>
<dbReference type="RefSeq" id="WP_082386597.1">
    <property type="nucleotide sequence ID" value="NZ_JACIEQ010000002.1"/>
</dbReference>
<dbReference type="AlphaFoldDB" id="A0A840CEB0"/>
<dbReference type="InterPro" id="IPR022472">
    <property type="entry name" value="VPLPA-CTERM"/>
</dbReference>
<feature type="transmembrane region" description="Helical" evidence="2">
    <location>
        <begin position="250"/>
        <end position="274"/>
    </location>
</feature>
<evidence type="ECO:0008006" key="5">
    <source>
        <dbReference type="Google" id="ProtNLM"/>
    </source>
</evidence>
<evidence type="ECO:0000313" key="4">
    <source>
        <dbReference type="Proteomes" id="UP000585681"/>
    </source>
</evidence>
<keyword evidence="4" id="KW-1185">Reference proteome</keyword>
<protein>
    <recommendedName>
        <fullName evidence="5">PEP-CTERM protein-sorting domain-containing protein</fullName>
    </recommendedName>
</protein>
<evidence type="ECO:0000256" key="2">
    <source>
        <dbReference type="SAM" id="Phobius"/>
    </source>
</evidence>
<proteinExistence type="predicted"/>
<gene>
    <name evidence="3" type="ORF">GGR17_002231</name>
</gene>
<reference evidence="3" key="1">
    <citation type="submission" date="2020-08" db="EMBL/GenBank/DDBJ databases">
        <title>Genomic Encyclopedia of Type Strains, Phase IV (KMG-IV): sequencing the most valuable type-strain genomes for metagenomic binning, comparative biology and taxonomic classification.</title>
        <authorList>
            <person name="Goeker M."/>
        </authorList>
    </citation>
    <scope>NUCLEOTIDE SEQUENCE [LARGE SCALE GENOMIC DNA]</scope>
    <source>
        <strain evidence="3">DSM 105040</strain>
    </source>
</reference>